<dbReference type="AlphaFoldDB" id="A0A0E9SSK8"/>
<protein>
    <submittedName>
        <fullName evidence="1">Uncharacterized protein</fullName>
    </submittedName>
</protein>
<sequence length="34" mass="3799">MGQNTSLGQERVLALLGINFKLQSLQNIHFKGWG</sequence>
<reference evidence="1" key="1">
    <citation type="submission" date="2014-11" db="EMBL/GenBank/DDBJ databases">
        <authorList>
            <person name="Amaro Gonzalez C."/>
        </authorList>
    </citation>
    <scope>NUCLEOTIDE SEQUENCE</scope>
</reference>
<accession>A0A0E9SSK8</accession>
<proteinExistence type="predicted"/>
<name>A0A0E9SSK8_ANGAN</name>
<dbReference type="EMBL" id="GBXM01065059">
    <property type="protein sequence ID" value="JAH43518.1"/>
    <property type="molecule type" value="Transcribed_RNA"/>
</dbReference>
<organism evidence="1">
    <name type="scientific">Anguilla anguilla</name>
    <name type="common">European freshwater eel</name>
    <name type="synonym">Muraena anguilla</name>
    <dbReference type="NCBI Taxonomy" id="7936"/>
    <lineage>
        <taxon>Eukaryota</taxon>
        <taxon>Metazoa</taxon>
        <taxon>Chordata</taxon>
        <taxon>Craniata</taxon>
        <taxon>Vertebrata</taxon>
        <taxon>Euteleostomi</taxon>
        <taxon>Actinopterygii</taxon>
        <taxon>Neopterygii</taxon>
        <taxon>Teleostei</taxon>
        <taxon>Anguilliformes</taxon>
        <taxon>Anguillidae</taxon>
        <taxon>Anguilla</taxon>
    </lineage>
</organism>
<evidence type="ECO:0000313" key="1">
    <source>
        <dbReference type="EMBL" id="JAH43518.1"/>
    </source>
</evidence>
<reference evidence="1" key="2">
    <citation type="journal article" date="2015" name="Fish Shellfish Immunol.">
        <title>Early steps in the European eel (Anguilla anguilla)-Vibrio vulnificus interaction in the gills: Role of the RtxA13 toxin.</title>
        <authorList>
            <person name="Callol A."/>
            <person name="Pajuelo D."/>
            <person name="Ebbesson L."/>
            <person name="Teles M."/>
            <person name="MacKenzie S."/>
            <person name="Amaro C."/>
        </authorList>
    </citation>
    <scope>NUCLEOTIDE SEQUENCE</scope>
</reference>